<organism evidence="3">
    <name type="scientific">Myoviridae sp. ctqfO1</name>
    <dbReference type="NCBI Taxonomy" id="2827710"/>
    <lineage>
        <taxon>Viruses</taxon>
        <taxon>Duplodnaviria</taxon>
        <taxon>Heunggongvirae</taxon>
        <taxon>Uroviricota</taxon>
        <taxon>Caudoviricetes</taxon>
    </lineage>
</organism>
<sequence>MRQLFILRGYPSAGKSSFVKENGLTPFTLSSDDYRLKLSSPVYSLNTGRYGISQKVNAQAWKNLFADLEYRMAHGELTIVDATHLTRKSIKPYQALCKKYFYRMTVIDFDKSMEDCISDDLLRFNYPHVGKEVISKMNKESLPSGVRAIKPDDFQDFIDSKTQTLDFNKYNRVHIIGDIHGCYTALMKYMDCVDFESDAVVFVGDYFDRGIENYKVFEFLYEHCHDDNFYLLLGNHEKRIMQYLRGEDVSKTEFFKNTLKDFKKNGVTDNMLKEFLWACTSFAKFNYYGTTYWVTHAGVPYMFNAYDSDDMLVNGIGKYEDMQAVVEEFDSFMMDSEDVQVFGHRNNDDVPIKVGKKSYNVCGFPELGGDLKVLQLYKDEKHCIAVPNNIISDDMFVRAVHKYPQKYHINTVEQLVRVFRASKWVKEKKFGDISSFNFTKTAFHSEVWDDILVKARGIFINTKTNRIVARGFDKFFNIDFDSDEPDEYKPTLAMFEEPFCVTEKEDGFLGILGQDEGKLLFCSKSMLGEEGEHSKLFEEMLRPLIRDEEALVKYLQDKNVSILFEVVNTEKDPHVIKYDKKFVILLAIVYNEISYRKHYVEANEVSDLFKFIDSFKFKSVHTKYTRKSDIAKLKDIEGVEGFVITDNNGKMFKVKTDYYQICKIVQRFKDEYVGIKLLAGDHELKYPSYNKFKMYKKYYGDYVADASYNRVCDYIYELNCGRV</sequence>
<evidence type="ECO:0000259" key="1">
    <source>
        <dbReference type="Pfam" id="PF00149"/>
    </source>
</evidence>
<dbReference type="Pfam" id="PF00149">
    <property type="entry name" value="Metallophos"/>
    <property type="match status" value="1"/>
</dbReference>
<protein>
    <submittedName>
        <fullName evidence="3">RNA ligase</fullName>
    </submittedName>
</protein>
<accession>A0A8S5T3P7</accession>
<dbReference type="Gene3D" id="3.60.21.10">
    <property type="match status" value="1"/>
</dbReference>
<dbReference type="GO" id="GO:0016787">
    <property type="term" value="F:hydrolase activity"/>
    <property type="evidence" value="ECO:0007669"/>
    <property type="project" value="InterPro"/>
</dbReference>
<feature type="domain" description="Calcineurin-like phosphoesterase" evidence="1">
    <location>
        <begin position="172"/>
        <end position="311"/>
    </location>
</feature>
<dbReference type="Pfam" id="PF13671">
    <property type="entry name" value="AAA_33"/>
    <property type="match status" value="1"/>
</dbReference>
<dbReference type="InterPro" id="IPR004843">
    <property type="entry name" value="Calcineurin-like_PHP"/>
</dbReference>
<dbReference type="Gene3D" id="3.40.50.300">
    <property type="entry name" value="P-loop containing nucleotide triphosphate hydrolases"/>
    <property type="match status" value="1"/>
</dbReference>
<name>A0A8S5T3P7_9CAUD</name>
<reference evidence="3" key="1">
    <citation type="journal article" date="2021" name="Proc. Natl. Acad. Sci. U.S.A.">
        <title>A Catalog of Tens of Thousands of Viruses from Human Metagenomes Reveals Hidden Associations with Chronic Diseases.</title>
        <authorList>
            <person name="Tisza M.J."/>
            <person name="Buck C.B."/>
        </authorList>
    </citation>
    <scope>NUCLEOTIDE SEQUENCE</scope>
    <source>
        <strain evidence="3">CtqfO1</strain>
    </source>
</reference>
<dbReference type="EMBL" id="BK032734">
    <property type="protein sequence ID" value="DAF57402.1"/>
    <property type="molecule type" value="Genomic_DNA"/>
</dbReference>
<keyword evidence="3" id="KW-0436">Ligase</keyword>
<evidence type="ECO:0000313" key="3">
    <source>
        <dbReference type="EMBL" id="DAF57402.1"/>
    </source>
</evidence>
<dbReference type="Pfam" id="PF09511">
    <property type="entry name" value="RNA_lig_T4_1"/>
    <property type="match status" value="1"/>
</dbReference>
<dbReference type="SUPFAM" id="SSF52540">
    <property type="entry name" value="P-loop containing nucleoside triphosphate hydrolases"/>
    <property type="match status" value="1"/>
</dbReference>
<dbReference type="PANTHER" id="PTHR32004">
    <property type="entry name" value="TRNA LIGASE"/>
    <property type="match status" value="1"/>
</dbReference>
<dbReference type="InterPro" id="IPR029052">
    <property type="entry name" value="Metallo-depent_PP-like"/>
</dbReference>
<proteinExistence type="predicted"/>
<dbReference type="GO" id="GO:0006388">
    <property type="term" value="P:tRNA splicing, via endonucleolytic cleavage and ligation"/>
    <property type="evidence" value="ECO:0007669"/>
    <property type="project" value="TreeGrafter"/>
</dbReference>
<evidence type="ECO:0000259" key="2">
    <source>
        <dbReference type="Pfam" id="PF09511"/>
    </source>
</evidence>
<dbReference type="InterPro" id="IPR019039">
    <property type="entry name" value="T4-Rnl1-like_N"/>
</dbReference>
<dbReference type="SUPFAM" id="SSF56300">
    <property type="entry name" value="Metallo-dependent phosphatases"/>
    <property type="match status" value="1"/>
</dbReference>
<dbReference type="InterPro" id="IPR027417">
    <property type="entry name" value="P-loop_NTPase"/>
</dbReference>
<feature type="domain" description="T4 RNA ligase 1-like N-terminal" evidence="2">
    <location>
        <begin position="454"/>
        <end position="659"/>
    </location>
</feature>
<dbReference type="GO" id="GO:0003972">
    <property type="term" value="F:RNA ligase (ATP) activity"/>
    <property type="evidence" value="ECO:0007669"/>
    <property type="project" value="TreeGrafter"/>
</dbReference>
<dbReference type="PANTHER" id="PTHR32004:SF1">
    <property type="entry name" value="TRNA LIGASE"/>
    <property type="match status" value="1"/>
</dbReference>